<dbReference type="Pfam" id="PF01934">
    <property type="entry name" value="HepT-like"/>
    <property type="match status" value="1"/>
</dbReference>
<gene>
    <name evidence="6" type="ORF">M9799_11130</name>
</gene>
<keyword evidence="1" id="KW-0597">Phosphoprotein</keyword>
<keyword evidence="2" id="KW-1277">Toxin-antitoxin system</keyword>
<organism evidence="6 7">
    <name type="scientific">Comamonas endophytica</name>
    <dbReference type="NCBI Taxonomy" id="2949090"/>
    <lineage>
        <taxon>Bacteria</taxon>
        <taxon>Pseudomonadati</taxon>
        <taxon>Pseudomonadota</taxon>
        <taxon>Betaproteobacteria</taxon>
        <taxon>Burkholderiales</taxon>
        <taxon>Comamonadaceae</taxon>
        <taxon>Comamonas</taxon>
    </lineage>
</organism>
<evidence type="ECO:0000313" key="6">
    <source>
        <dbReference type="EMBL" id="UYG50646.1"/>
    </source>
</evidence>
<proteinExistence type="predicted"/>
<sequence>MKPPPSKRIESYLQDVLDSAALLQAYLRPYTRDTYASEDASSIQLTQVRDSVVRRLEIIGQALHNIQATDPEYVRRQSLDVSGWYGLRSKISHGYGDVDHGLLWGVVKLDLPALVAKVQHCLDQNDPLVRVDRARPQRGHRR</sequence>
<keyword evidence="5" id="KW-0378">Hydrolase</keyword>
<evidence type="ECO:0000256" key="4">
    <source>
        <dbReference type="ARBA" id="ARBA00022741"/>
    </source>
</evidence>
<dbReference type="Proteomes" id="UP001162800">
    <property type="component" value="Chromosome"/>
</dbReference>
<evidence type="ECO:0000256" key="2">
    <source>
        <dbReference type="ARBA" id="ARBA00022649"/>
    </source>
</evidence>
<dbReference type="PANTHER" id="PTHR34139">
    <property type="entry name" value="UPF0331 PROTEIN MJ0127"/>
    <property type="match status" value="1"/>
</dbReference>
<dbReference type="PANTHER" id="PTHR34139:SF1">
    <property type="entry name" value="RNASE MJ1380-RELATED"/>
    <property type="match status" value="1"/>
</dbReference>
<evidence type="ECO:0000256" key="3">
    <source>
        <dbReference type="ARBA" id="ARBA00022722"/>
    </source>
</evidence>
<dbReference type="InterPro" id="IPR051813">
    <property type="entry name" value="HepT_RNase_toxin"/>
</dbReference>
<accession>A0ABY6G6W8</accession>
<evidence type="ECO:0000313" key="7">
    <source>
        <dbReference type="Proteomes" id="UP001162800"/>
    </source>
</evidence>
<evidence type="ECO:0000256" key="1">
    <source>
        <dbReference type="ARBA" id="ARBA00022553"/>
    </source>
</evidence>
<keyword evidence="4" id="KW-0547">Nucleotide-binding</keyword>
<dbReference type="EMBL" id="CP106881">
    <property type="protein sequence ID" value="UYG50646.1"/>
    <property type="molecule type" value="Genomic_DNA"/>
</dbReference>
<name>A0ABY6G6W8_9BURK</name>
<protein>
    <submittedName>
        <fullName evidence="6">DUF86 domain-containing protein</fullName>
    </submittedName>
</protein>
<dbReference type="InterPro" id="IPR008201">
    <property type="entry name" value="HepT-like"/>
</dbReference>
<dbReference type="RefSeq" id="WP_231041744.1">
    <property type="nucleotide sequence ID" value="NZ_CP106881.1"/>
</dbReference>
<keyword evidence="3" id="KW-0540">Nuclease</keyword>
<keyword evidence="7" id="KW-1185">Reference proteome</keyword>
<reference evidence="6" key="1">
    <citation type="submission" date="2022-09" db="EMBL/GenBank/DDBJ databases">
        <title>The complete genome of Acidovorax sp. 5MLIR.</title>
        <authorList>
            <person name="Liu L."/>
            <person name="Yue J."/>
            <person name="Yang F."/>
            <person name="Yuan J."/>
            <person name="Li L."/>
        </authorList>
    </citation>
    <scope>NUCLEOTIDE SEQUENCE</scope>
    <source>
        <strain evidence="6">5MLIR</strain>
    </source>
</reference>
<evidence type="ECO:0000256" key="5">
    <source>
        <dbReference type="ARBA" id="ARBA00022801"/>
    </source>
</evidence>